<feature type="transmembrane region" description="Helical" evidence="2">
    <location>
        <begin position="310"/>
        <end position="330"/>
    </location>
</feature>
<dbReference type="EMBL" id="NHYD01002567">
    <property type="protein sequence ID" value="PPQ86057.1"/>
    <property type="molecule type" value="Genomic_DNA"/>
</dbReference>
<evidence type="ECO:0000256" key="1">
    <source>
        <dbReference type="RuleBase" id="RU004349"/>
    </source>
</evidence>
<dbReference type="GO" id="GO:0015031">
    <property type="term" value="P:protein transport"/>
    <property type="evidence" value="ECO:0007669"/>
    <property type="project" value="InterPro"/>
</dbReference>
<keyword evidence="2" id="KW-0812">Transmembrane</keyword>
<comment type="similarity">
    <text evidence="1">Belongs to the SecY/SEC61-alpha family.</text>
</comment>
<feature type="domain" description="Translocon Sec61/SecY plug" evidence="3">
    <location>
        <begin position="445"/>
        <end position="468"/>
    </location>
</feature>
<dbReference type="PANTHER" id="PTHR10906">
    <property type="entry name" value="SECY/SEC61-ALPHA FAMILY MEMBER"/>
    <property type="match status" value="1"/>
</dbReference>
<dbReference type="InterPro" id="IPR019561">
    <property type="entry name" value="Translocon_Sec61/SecY_plug_dom"/>
</dbReference>
<dbReference type="AlphaFoldDB" id="A0A409X5Q1"/>
<feature type="transmembrane region" description="Helical" evidence="2">
    <location>
        <begin position="55"/>
        <end position="74"/>
    </location>
</feature>
<keyword evidence="5" id="KW-1185">Reference proteome</keyword>
<dbReference type="Proteomes" id="UP000283269">
    <property type="component" value="Unassembled WGS sequence"/>
</dbReference>
<sequence length="481" mass="52992">MRVIIASNRGTLMELGIGPIITSGMIVEHLAGANLIDVDFSLKEDRALFSCAQKLFALIIALGQAAVYVLTGLYGQPSDLRAGVCLLLIIRCIAAALIVTVLNELLQKGYGLRSGINLFSATLICESILYKTFLSPLPTTVNIGHGSGLEGTLVALSQLLFTWHHKSWALRETFWRERLPNLMPLISTVIIFAVVIYLQGFRIEIPMRPAGVVPHHAVDRADKQCVHCVAGASNSVHAELPLKDSPQVRAISGIAYYISPPHTHKEAVLDLIHTAIYIAFILMPLYGIMSSDSSDSVSWMRVILASNRGMLIRLRIMSISTSGMIMQLSVSANLFDVDFSLKEDRALFSGAQKSFALIISLSQATVYILTRLYGQLSDLDMGVCLLPIVQFIVNMLIVILLDEPLVRIFLARFQSTFPFIKPHTTRTDHRVIRCYLSNVLASAPYGIMSYDSSNPLYWMRVILASNRGTLMQPGITAIITS</sequence>
<dbReference type="InParanoid" id="A0A409X5Q1"/>
<proteinExistence type="inferred from homology"/>
<accession>A0A409X5Q1</accession>
<feature type="transmembrane region" description="Helical" evidence="2">
    <location>
        <begin position="381"/>
        <end position="401"/>
    </location>
</feature>
<dbReference type="Pfam" id="PF00344">
    <property type="entry name" value="SecY"/>
    <property type="match status" value="1"/>
</dbReference>
<reference evidence="4 5" key="1">
    <citation type="journal article" date="2018" name="Evol. Lett.">
        <title>Horizontal gene cluster transfer increased hallucinogenic mushroom diversity.</title>
        <authorList>
            <person name="Reynolds H.T."/>
            <person name="Vijayakumar V."/>
            <person name="Gluck-Thaler E."/>
            <person name="Korotkin H.B."/>
            <person name="Matheny P.B."/>
            <person name="Slot J.C."/>
        </authorList>
    </citation>
    <scope>NUCLEOTIDE SEQUENCE [LARGE SCALE GENOMIC DNA]</scope>
    <source>
        <strain evidence="4 5">2631</strain>
    </source>
</reference>
<name>A0A409X5Q1_PSICY</name>
<dbReference type="Pfam" id="PF10559">
    <property type="entry name" value="Plug_translocon"/>
    <property type="match status" value="2"/>
</dbReference>
<dbReference type="Gene3D" id="1.10.3370.10">
    <property type="entry name" value="SecY subunit domain"/>
    <property type="match status" value="3"/>
</dbReference>
<dbReference type="GO" id="GO:0016020">
    <property type="term" value="C:membrane"/>
    <property type="evidence" value="ECO:0007669"/>
    <property type="project" value="InterPro"/>
</dbReference>
<dbReference type="InterPro" id="IPR002208">
    <property type="entry name" value="SecY/SEC61-alpha"/>
</dbReference>
<organism evidence="4 5">
    <name type="scientific">Psilocybe cyanescens</name>
    <dbReference type="NCBI Taxonomy" id="93625"/>
    <lineage>
        <taxon>Eukaryota</taxon>
        <taxon>Fungi</taxon>
        <taxon>Dikarya</taxon>
        <taxon>Basidiomycota</taxon>
        <taxon>Agaricomycotina</taxon>
        <taxon>Agaricomycetes</taxon>
        <taxon>Agaricomycetidae</taxon>
        <taxon>Agaricales</taxon>
        <taxon>Agaricineae</taxon>
        <taxon>Strophariaceae</taxon>
        <taxon>Psilocybe</taxon>
    </lineage>
</organism>
<dbReference type="SUPFAM" id="SSF103491">
    <property type="entry name" value="Preprotein translocase SecY subunit"/>
    <property type="match status" value="2"/>
</dbReference>
<evidence type="ECO:0000259" key="3">
    <source>
        <dbReference type="Pfam" id="PF10559"/>
    </source>
</evidence>
<feature type="transmembrane region" description="Helical" evidence="2">
    <location>
        <begin position="80"/>
        <end position="102"/>
    </location>
</feature>
<evidence type="ECO:0000256" key="2">
    <source>
        <dbReference type="SAM" id="Phobius"/>
    </source>
</evidence>
<comment type="caution">
    <text evidence="4">The sequence shown here is derived from an EMBL/GenBank/DDBJ whole genome shotgun (WGS) entry which is preliminary data.</text>
</comment>
<feature type="transmembrane region" description="Helical" evidence="2">
    <location>
        <begin position="182"/>
        <end position="200"/>
    </location>
</feature>
<feature type="domain" description="Translocon Sec61/SecY plug" evidence="3">
    <location>
        <begin position="284"/>
        <end position="309"/>
    </location>
</feature>
<gene>
    <name evidence="4" type="ORF">CVT25_002238</name>
</gene>
<feature type="transmembrane region" description="Helical" evidence="2">
    <location>
        <begin position="271"/>
        <end position="289"/>
    </location>
</feature>
<dbReference type="InterPro" id="IPR023201">
    <property type="entry name" value="SecY_dom_sf"/>
</dbReference>
<dbReference type="OrthoDB" id="420669at2759"/>
<evidence type="ECO:0000313" key="5">
    <source>
        <dbReference type="Proteomes" id="UP000283269"/>
    </source>
</evidence>
<feature type="transmembrane region" description="Helical" evidence="2">
    <location>
        <begin position="350"/>
        <end position="369"/>
    </location>
</feature>
<dbReference type="STRING" id="93625.A0A409X5Q1"/>
<evidence type="ECO:0000313" key="4">
    <source>
        <dbReference type="EMBL" id="PPQ86057.1"/>
    </source>
</evidence>
<keyword evidence="2" id="KW-1133">Transmembrane helix</keyword>
<keyword evidence="2" id="KW-0472">Membrane</keyword>
<protein>
    <recommendedName>
        <fullName evidence="3">Translocon Sec61/SecY plug domain-containing protein</fullName>
    </recommendedName>
</protein>